<dbReference type="Proteomes" id="UP000623129">
    <property type="component" value="Unassembled WGS sequence"/>
</dbReference>
<name>A0A833RDZ8_9POAL</name>
<keyword evidence="3 5" id="KW-0195">Cyclin</keyword>
<dbReference type="OrthoDB" id="337735at2759"/>
<keyword evidence="4" id="KW-0131">Cell cycle</keyword>
<evidence type="ECO:0000256" key="5">
    <source>
        <dbReference type="PIRNR" id="PIRNR027110"/>
    </source>
</evidence>
<dbReference type="PANTHER" id="PTHR15615:SF108">
    <property type="entry name" value="PROTEIN CNPPD1"/>
    <property type="match status" value="1"/>
</dbReference>
<evidence type="ECO:0000313" key="7">
    <source>
        <dbReference type="Proteomes" id="UP000623129"/>
    </source>
</evidence>
<comment type="similarity">
    <text evidence="1">Belongs to the cyclin family. Cyclin U/P subfamily.</text>
</comment>
<reference evidence="6" key="1">
    <citation type="submission" date="2020-01" db="EMBL/GenBank/DDBJ databases">
        <title>Genome sequence of Kobresia littledalei, the first chromosome-level genome in the family Cyperaceae.</title>
        <authorList>
            <person name="Qu G."/>
        </authorList>
    </citation>
    <scope>NUCLEOTIDE SEQUENCE</scope>
    <source>
        <strain evidence="6">C.B.Clarke</strain>
        <tissue evidence="6">Leaf</tissue>
    </source>
</reference>
<dbReference type="PANTHER" id="PTHR15615">
    <property type="match status" value="1"/>
</dbReference>
<organism evidence="6 7">
    <name type="scientific">Carex littledalei</name>
    <dbReference type="NCBI Taxonomy" id="544730"/>
    <lineage>
        <taxon>Eukaryota</taxon>
        <taxon>Viridiplantae</taxon>
        <taxon>Streptophyta</taxon>
        <taxon>Embryophyta</taxon>
        <taxon>Tracheophyta</taxon>
        <taxon>Spermatophyta</taxon>
        <taxon>Magnoliopsida</taxon>
        <taxon>Liliopsida</taxon>
        <taxon>Poales</taxon>
        <taxon>Cyperaceae</taxon>
        <taxon>Cyperoideae</taxon>
        <taxon>Cariceae</taxon>
        <taxon>Carex</taxon>
        <taxon>Carex subgen. Euthyceras</taxon>
    </lineage>
</organism>
<dbReference type="InterPro" id="IPR012389">
    <property type="entry name" value="Cyclin_P/U"/>
</dbReference>
<accession>A0A833RDZ8</accession>
<dbReference type="GO" id="GO:0051301">
    <property type="term" value="P:cell division"/>
    <property type="evidence" value="ECO:0007669"/>
    <property type="project" value="UniProtKB-UniRule"/>
</dbReference>
<evidence type="ECO:0000256" key="1">
    <source>
        <dbReference type="ARBA" id="ARBA00007215"/>
    </source>
</evidence>
<dbReference type="Gene3D" id="1.10.472.10">
    <property type="entry name" value="Cyclin-like"/>
    <property type="match status" value="1"/>
</dbReference>
<dbReference type="AlphaFoldDB" id="A0A833RDZ8"/>
<dbReference type="PIRSF" id="PIRSF027110">
    <property type="entry name" value="PREG"/>
    <property type="match status" value="1"/>
</dbReference>
<dbReference type="InterPro" id="IPR013922">
    <property type="entry name" value="Cyclin_PHO80-like"/>
</dbReference>
<dbReference type="Pfam" id="PF08613">
    <property type="entry name" value="Cyclin"/>
    <property type="match status" value="1"/>
</dbReference>
<keyword evidence="7" id="KW-1185">Reference proteome</keyword>
<keyword evidence="2" id="KW-0132">Cell division</keyword>
<comment type="caution">
    <text evidence="6">The sequence shown here is derived from an EMBL/GenBank/DDBJ whole genome shotgun (WGS) entry which is preliminary data.</text>
</comment>
<evidence type="ECO:0000256" key="2">
    <source>
        <dbReference type="ARBA" id="ARBA00022618"/>
    </source>
</evidence>
<dbReference type="GO" id="GO:0019901">
    <property type="term" value="F:protein kinase binding"/>
    <property type="evidence" value="ECO:0007669"/>
    <property type="project" value="UniProtKB-UniRule"/>
</dbReference>
<gene>
    <name evidence="6" type="ORF">FCM35_KLT19493</name>
</gene>
<proteinExistence type="inferred from homology"/>
<sequence length="224" mass="25474">MGNLPPDNEELCTEAFISLGLSMSEKGANDFPRVLLLLSSFLDRAVQNNEKLLDIKKVKESLTVFHGLKAPNLGIQRYMERIYKYSKCSPSCFVLGLVYMDRYLQQPGVYVTALNVHRLLITSVVIAAKFIDDAFYNNAYYAKVGGISTREMNRLELDLLFCIDFRLKVDVTTFGKYCLQLEKEATIYQVEWPIKACGLVEIKHFEDTKCHSVAQRHAEAVEGL</sequence>
<dbReference type="SUPFAM" id="SSF47954">
    <property type="entry name" value="Cyclin-like"/>
    <property type="match status" value="1"/>
</dbReference>
<evidence type="ECO:0000256" key="4">
    <source>
        <dbReference type="ARBA" id="ARBA00023306"/>
    </source>
</evidence>
<evidence type="ECO:0000313" key="6">
    <source>
        <dbReference type="EMBL" id="KAF3336907.1"/>
    </source>
</evidence>
<protein>
    <recommendedName>
        <fullName evidence="5">Cyclin</fullName>
    </recommendedName>
</protein>
<dbReference type="EMBL" id="SWLB01000007">
    <property type="protein sequence ID" value="KAF3336907.1"/>
    <property type="molecule type" value="Genomic_DNA"/>
</dbReference>
<evidence type="ECO:0000256" key="3">
    <source>
        <dbReference type="ARBA" id="ARBA00023127"/>
    </source>
</evidence>
<dbReference type="InterPro" id="IPR036915">
    <property type="entry name" value="Cyclin-like_sf"/>
</dbReference>